<feature type="domain" description="Thiaminase-2/PQQC" evidence="2">
    <location>
        <begin position="48"/>
        <end position="235"/>
    </location>
</feature>
<name>A0A226ECE2_FOLCA</name>
<feature type="domain" description="Thiaminase-2/PQQC" evidence="2">
    <location>
        <begin position="267"/>
        <end position="406"/>
    </location>
</feature>
<accession>A0A226ECE2</accession>
<organism evidence="3 4">
    <name type="scientific">Folsomia candida</name>
    <name type="common">Springtail</name>
    <dbReference type="NCBI Taxonomy" id="158441"/>
    <lineage>
        <taxon>Eukaryota</taxon>
        <taxon>Metazoa</taxon>
        <taxon>Ecdysozoa</taxon>
        <taxon>Arthropoda</taxon>
        <taxon>Hexapoda</taxon>
        <taxon>Collembola</taxon>
        <taxon>Entomobryomorpha</taxon>
        <taxon>Isotomoidea</taxon>
        <taxon>Isotomidae</taxon>
        <taxon>Proisotominae</taxon>
        <taxon>Folsomia</taxon>
    </lineage>
</organism>
<dbReference type="PANTHER" id="PTHR43198">
    <property type="entry name" value="BIFUNCTIONAL TH2 PROTEIN"/>
    <property type="match status" value="1"/>
</dbReference>
<dbReference type="AlphaFoldDB" id="A0A226ECE2"/>
<reference evidence="3 4" key="1">
    <citation type="submission" date="2015-12" db="EMBL/GenBank/DDBJ databases">
        <title>The genome of Folsomia candida.</title>
        <authorList>
            <person name="Faddeeva A."/>
            <person name="Derks M.F."/>
            <person name="Anvar Y."/>
            <person name="Smit S."/>
            <person name="Van Straalen N."/>
            <person name="Roelofs D."/>
        </authorList>
    </citation>
    <scope>NUCLEOTIDE SEQUENCE [LARGE SCALE GENOMIC DNA]</scope>
    <source>
        <strain evidence="3 4">VU population</strain>
        <tissue evidence="3">Whole body</tissue>
    </source>
</reference>
<sequence length="467" mass="53353">MFDMTPLPILLVALLAFCHVTLSYKIDDSLTFTQMVERIPVAQYFRNATLHHPLHEALAKGTLPLITLKALIQQDHLFSENRLKAFGILAKREMDPNRRKYLQGVARQNYGSAWEELYVQFNFSRGVHMVPPVLEYSVHDLSLAKNGEIAVALASFYPARDIWGHVASRVAAIADLPNNPSHPHFTPIARTSRGQKTAQFVTVLNEYYARLGNDTKTKKKMLHAYTRSIQYELKFAETILALQVESIPAPNFTDLVDSHFTPDAVAGVVNHALYREIGAGTLPLDRFAILMQQDHIYINGFYGAFTAMEDKETDAELKHRLHKNSDNMVNFFKRQYENYDFQEAYFVEKYTLAYVDHIISKSHHSSIPEGLAALYPCYFIWNRMGRYMNKLAQNVIDPHPYGDFVTYNNPAESGSLAKFQGLINTYFDRLEGDLETKLKMFQIVGESVLYEEMFADAVYKLGRPQGL</sequence>
<proteinExistence type="predicted"/>
<evidence type="ECO:0000313" key="3">
    <source>
        <dbReference type="EMBL" id="OXA55099.1"/>
    </source>
</evidence>
<evidence type="ECO:0000259" key="2">
    <source>
        <dbReference type="Pfam" id="PF03070"/>
    </source>
</evidence>
<keyword evidence="1" id="KW-0732">Signal</keyword>
<protein>
    <submittedName>
        <fullName evidence="3">Thiamine biosynthesis multifunctional protein ThiED</fullName>
    </submittedName>
</protein>
<keyword evidence="4" id="KW-1185">Reference proteome</keyword>
<feature type="chain" id="PRO_5012036508" evidence="1">
    <location>
        <begin position="24"/>
        <end position="467"/>
    </location>
</feature>
<dbReference type="SUPFAM" id="SSF48613">
    <property type="entry name" value="Heme oxygenase-like"/>
    <property type="match status" value="2"/>
</dbReference>
<dbReference type="InterPro" id="IPR050967">
    <property type="entry name" value="Thiamine_Salvage_TenA"/>
</dbReference>
<dbReference type="Gene3D" id="1.20.910.10">
    <property type="entry name" value="Heme oxygenase-like"/>
    <property type="match status" value="2"/>
</dbReference>
<evidence type="ECO:0000256" key="1">
    <source>
        <dbReference type="SAM" id="SignalP"/>
    </source>
</evidence>
<dbReference type="InterPro" id="IPR016084">
    <property type="entry name" value="Haem_Oase-like_multi-hlx"/>
</dbReference>
<dbReference type="EMBL" id="LNIX01000005">
    <property type="protein sequence ID" value="OXA55099.1"/>
    <property type="molecule type" value="Genomic_DNA"/>
</dbReference>
<dbReference type="InterPro" id="IPR004305">
    <property type="entry name" value="Thiaminase-2/PQQC"/>
</dbReference>
<dbReference type="GO" id="GO:0005829">
    <property type="term" value="C:cytosol"/>
    <property type="evidence" value="ECO:0007669"/>
    <property type="project" value="TreeGrafter"/>
</dbReference>
<gene>
    <name evidence="3" type="ORF">Fcan01_10293</name>
</gene>
<dbReference type="GO" id="GO:0006772">
    <property type="term" value="P:thiamine metabolic process"/>
    <property type="evidence" value="ECO:0007669"/>
    <property type="project" value="UniProtKB-ARBA"/>
</dbReference>
<comment type="caution">
    <text evidence="3">The sequence shown here is derived from an EMBL/GenBank/DDBJ whole genome shotgun (WGS) entry which is preliminary data.</text>
</comment>
<dbReference type="Proteomes" id="UP000198287">
    <property type="component" value="Unassembled WGS sequence"/>
</dbReference>
<evidence type="ECO:0000313" key="4">
    <source>
        <dbReference type="Proteomes" id="UP000198287"/>
    </source>
</evidence>
<dbReference type="PANTHER" id="PTHR43198:SF2">
    <property type="entry name" value="SI:CH1073-67J19.1-RELATED"/>
    <property type="match status" value="1"/>
</dbReference>
<feature type="signal peptide" evidence="1">
    <location>
        <begin position="1"/>
        <end position="23"/>
    </location>
</feature>
<dbReference type="Pfam" id="PF03070">
    <property type="entry name" value="TENA_THI-4"/>
    <property type="match status" value="2"/>
</dbReference>